<dbReference type="InterPro" id="IPR050206">
    <property type="entry name" value="FtsK/SpoIIIE/SftA"/>
</dbReference>
<evidence type="ECO:0000256" key="1">
    <source>
        <dbReference type="ARBA" id="ARBA00022553"/>
    </source>
</evidence>
<dbReference type="SUPFAM" id="SSF49879">
    <property type="entry name" value="SMAD/FHA domain"/>
    <property type="match status" value="1"/>
</dbReference>
<dbReference type="InterPro" id="IPR002543">
    <property type="entry name" value="FtsK_dom"/>
</dbReference>
<keyword evidence="11" id="KW-1185">Reference proteome</keyword>
<dbReference type="GO" id="GO:0005524">
    <property type="term" value="F:ATP binding"/>
    <property type="evidence" value="ECO:0007669"/>
    <property type="project" value="UniProtKB-UniRule"/>
</dbReference>
<evidence type="ECO:0000313" key="11">
    <source>
        <dbReference type="Proteomes" id="UP000293519"/>
    </source>
</evidence>
<evidence type="ECO:0000259" key="9">
    <source>
        <dbReference type="PROSITE" id="PS50901"/>
    </source>
</evidence>
<feature type="domain" description="FtsK" evidence="9">
    <location>
        <begin position="1021"/>
        <end position="1212"/>
    </location>
</feature>
<evidence type="ECO:0000313" key="10">
    <source>
        <dbReference type="EMBL" id="RZS59479.1"/>
    </source>
</evidence>
<dbReference type="RefSeq" id="WP_130484558.1">
    <property type="nucleotide sequence ID" value="NZ_SGWW01000001.1"/>
</dbReference>
<feature type="binding site" evidence="4">
    <location>
        <begin position="711"/>
        <end position="718"/>
    </location>
    <ligand>
        <name>ATP</name>
        <dbReference type="ChEBI" id="CHEBI:30616"/>
    </ligand>
</feature>
<protein>
    <submittedName>
        <fullName evidence="10">S-DNA-T family DNA segregation ATPase FtsK/SpoIIIE</fullName>
    </submittedName>
</protein>
<feature type="coiled-coil region" evidence="5">
    <location>
        <begin position="289"/>
        <end position="316"/>
    </location>
</feature>
<dbReference type="CDD" id="cd00060">
    <property type="entry name" value="FHA"/>
    <property type="match status" value="1"/>
</dbReference>
<dbReference type="InterPro" id="IPR027417">
    <property type="entry name" value="P-loop_NTPase"/>
</dbReference>
<evidence type="ECO:0000256" key="6">
    <source>
        <dbReference type="SAM" id="MobiDB-lite"/>
    </source>
</evidence>
<evidence type="ECO:0000256" key="2">
    <source>
        <dbReference type="ARBA" id="ARBA00022741"/>
    </source>
</evidence>
<dbReference type="PANTHER" id="PTHR22683">
    <property type="entry name" value="SPORULATION PROTEIN RELATED"/>
    <property type="match status" value="1"/>
</dbReference>
<feature type="domain" description="FtsK" evidence="9">
    <location>
        <begin position="693"/>
        <end position="881"/>
    </location>
</feature>
<dbReference type="EMBL" id="SGWW01000001">
    <property type="protein sequence ID" value="RZS59479.1"/>
    <property type="molecule type" value="Genomic_DNA"/>
</dbReference>
<comment type="caution">
    <text evidence="10">The sequence shown here is derived from an EMBL/GenBank/DDBJ whole genome shotgun (WGS) entry which is preliminary data.</text>
</comment>
<evidence type="ECO:0000259" key="8">
    <source>
        <dbReference type="PROSITE" id="PS50006"/>
    </source>
</evidence>
<gene>
    <name evidence="10" type="ORF">EV141_0705</name>
</gene>
<dbReference type="Pfam" id="PF01580">
    <property type="entry name" value="FtsK_SpoIIIE"/>
    <property type="match status" value="2"/>
</dbReference>
<dbReference type="PANTHER" id="PTHR22683:SF1">
    <property type="entry name" value="TYPE VII SECRETION SYSTEM PROTEIN ESSC"/>
    <property type="match status" value="1"/>
</dbReference>
<keyword evidence="7" id="KW-0472">Membrane</keyword>
<evidence type="ECO:0000256" key="7">
    <source>
        <dbReference type="SAM" id="Phobius"/>
    </source>
</evidence>
<dbReference type="Pfam" id="PF00498">
    <property type="entry name" value="FHA"/>
    <property type="match status" value="1"/>
</dbReference>
<dbReference type="PROSITE" id="PS50901">
    <property type="entry name" value="FTSK"/>
    <property type="match status" value="2"/>
</dbReference>
<proteinExistence type="predicted"/>
<keyword evidence="3 4" id="KW-0067">ATP-binding</keyword>
<sequence>MKVKLTLARSGGPSSDVVITADAAATVADVAESLAERDPFRAKVGAVAPGDPTLAVVDAASGARRRTLTRDVPLAEARLGSGATIAVTSAGAPEHKRSATVVTLRVVEGPDAGSTVELAAGSYTVGRDADNDVTVSDPLVSKRHARVDVIGTTARLVDLNSANGIEVDGGVVSRVDLEDGSSVRLGDTVIRADFAGTAARDDADPSEPVAFNRSPRVEPRYPGREFIAPAPPTEQDAQPFPWLILIAPVFIGAAMILLFPQRGAQLLIFVAAAPLLMIGTWLTARAQRKRKHKLDVERFESRAARLEEELEAEVTRERDIRLREAPSTREVSDHVLALGPLVWTRRPEHWQFLSVNLGVGTMASRNTVRITNEDTGMPEYLERVTRAREAYAQIEGVPVTENLFFAGALGIAGERSLAADCARGVLTQLAGLHSPAELVVSAIVGSAWTPEFEWLKWLPHTGSPHSPISAVHLANSQATGTALLSALEDLITARTRKAEVRGAALEERSALVAGASAGDGAEKIATPPPAATPAVVVLVADDAPVDRARLVQMAERGADAGVYPIWVAAGVRELPAVARTFVEPSSPTAARVGLVRLGNELVDVRTESVSRDEALRVARRLAPVSDAGAAISDESDLPRTAMLLSLLGPELATTPGVAVGRWRENDSIHDRSGAAPARRRAGKLRAIVGSAGLDAMHLDLRTQGPHALVGGTTGSGKSEFLQAWVLGMAAEYSPDRVTFLFVDYKGGSAFADCVDLPHCVGLVTDLSPHLVRRALTSLRAELHHREHLFNRKKAKDLIELEKRGDPDAPPALVIVIDEFAALASDVPEFVDGVVDIAQRGRSLGIHLIMATQRPAGVIKDNLRANTNLRIALRMADESDSMDVVGDPVAGTFDPSIPGRGIAKTGPGRLTPFQSAYAGGYTSDTPAPPSVDIAELRFGTEQPWERPGGLDVASPVADEEGPTDQARLVANLIQAASTAAIPPPRRPWLDELAPAYDLTRLRQRTDSELVLGVSDLPQQQRQAETYFRPDVDGNVVIFGAGGSGKTVTLRSLAAAAGVTPRGGPVDVYALDFGTGGLRMLETLPHVGSVVSGDDPERVIRLFRMLRGLLEDRAARYAAVDAGSIVDFRRIAGAPDERRILLLVDNFPSFRTDWEVGAGRAPWYQVFQQLISEGRALGMHVAMTADRPASVPSGVASAFQRRIVHRLADEGGYMMVDAPADILSATSPPGRAIVDGVETQVAVVGGHTGTAEQAAALIELGRAIERTGRQPAETIGSLATEFAPSVLPPAVDGRPVLGIAEDTLAPIAFEPSGAFLLAGPPASGRTNALAWLVQSVEAAVPAVTRFYFGSPRSPIGRMPGWEATAVTVEDAAALAKEITALIADPATTGRVVVAIEQLADFLSSTADAPLVELIKAIKRSDHLVIADSETGTWGSSWPLLAEVKAARTGFLLQPESIEGDTILKTSLPRVSRAEFPPGRGYLIARGKAVRVQLPLVGGPNGEASPSTDGYSAF</sequence>
<dbReference type="OrthoDB" id="9807790at2"/>
<keyword evidence="2 4" id="KW-0547">Nucleotide-binding</keyword>
<dbReference type="CDD" id="cd01127">
    <property type="entry name" value="TrwB_TraG_TraD_VirD4"/>
    <property type="match status" value="1"/>
</dbReference>
<feature type="binding site" evidence="4">
    <location>
        <begin position="1038"/>
        <end position="1045"/>
    </location>
    <ligand>
        <name>ATP</name>
        <dbReference type="ChEBI" id="CHEBI:30616"/>
    </ligand>
</feature>
<accession>A0A4Q7M088</accession>
<dbReference type="InterPro" id="IPR000253">
    <property type="entry name" value="FHA_dom"/>
</dbReference>
<keyword evidence="5" id="KW-0175">Coiled coil</keyword>
<name>A0A4Q7M088_9MICO</name>
<feature type="domain" description="FHA" evidence="8">
    <location>
        <begin position="123"/>
        <end position="172"/>
    </location>
</feature>
<organism evidence="10 11">
    <name type="scientific">Microcella putealis</name>
    <dbReference type="NCBI Taxonomy" id="337005"/>
    <lineage>
        <taxon>Bacteria</taxon>
        <taxon>Bacillati</taxon>
        <taxon>Actinomycetota</taxon>
        <taxon>Actinomycetes</taxon>
        <taxon>Micrococcales</taxon>
        <taxon>Microbacteriaceae</taxon>
        <taxon>Microcella</taxon>
    </lineage>
</organism>
<feature type="transmembrane region" description="Helical" evidence="7">
    <location>
        <begin position="266"/>
        <end position="284"/>
    </location>
</feature>
<dbReference type="SMART" id="SM00382">
    <property type="entry name" value="AAA"/>
    <property type="match status" value="2"/>
</dbReference>
<evidence type="ECO:0000256" key="3">
    <source>
        <dbReference type="ARBA" id="ARBA00022840"/>
    </source>
</evidence>
<dbReference type="PROSITE" id="PS50006">
    <property type="entry name" value="FHA_DOMAIN"/>
    <property type="match status" value="1"/>
</dbReference>
<dbReference type="InterPro" id="IPR003593">
    <property type="entry name" value="AAA+_ATPase"/>
</dbReference>
<dbReference type="Proteomes" id="UP000293519">
    <property type="component" value="Unassembled WGS sequence"/>
</dbReference>
<reference evidence="10 11" key="1">
    <citation type="journal article" date="2015" name="Stand. Genomic Sci.">
        <title>Genomic Encyclopedia of Bacterial and Archaeal Type Strains, Phase III: the genomes of soil and plant-associated and newly described type strains.</title>
        <authorList>
            <person name="Whitman W.B."/>
            <person name="Woyke T."/>
            <person name="Klenk H.P."/>
            <person name="Zhou Y."/>
            <person name="Lilburn T.G."/>
            <person name="Beck B.J."/>
            <person name="De Vos P."/>
            <person name="Vandamme P."/>
            <person name="Eisen J.A."/>
            <person name="Garrity G."/>
            <person name="Hugenholtz P."/>
            <person name="Kyrpides N.C."/>
        </authorList>
    </citation>
    <scope>NUCLEOTIDE SEQUENCE [LARGE SCALE GENOMIC DNA]</scope>
    <source>
        <strain evidence="10 11">CV2</strain>
    </source>
</reference>
<dbReference type="GO" id="GO:0003677">
    <property type="term" value="F:DNA binding"/>
    <property type="evidence" value="ECO:0007669"/>
    <property type="project" value="InterPro"/>
</dbReference>
<dbReference type="Gene3D" id="2.60.200.20">
    <property type="match status" value="1"/>
</dbReference>
<keyword evidence="1" id="KW-0597">Phosphoprotein</keyword>
<evidence type="ECO:0000256" key="5">
    <source>
        <dbReference type="SAM" id="Coils"/>
    </source>
</evidence>
<dbReference type="SMART" id="SM00240">
    <property type="entry name" value="FHA"/>
    <property type="match status" value="1"/>
</dbReference>
<dbReference type="InterPro" id="IPR008984">
    <property type="entry name" value="SMAD_FHA_dom_sf"/>
</dbReference>
<evidence type="ECO:0000256" key="4">
    <source>
        <dbReference type="PROSITE-ProRule" id="PRU00289"/>
    </source>
</evidence>
<keyword evidence="7" id="KW-1133">Transmembrane helix</keyword>
<keyword evidence="7" id="KW-0812">Transmembrane</keyword>
<feature type="region of interest" description="Disordered" evidence="6">
    <location>
        <begin position="939"/>
        <end position="961"/>
    </location>
</feature>
<feature type="transmembrane region" description="Helical" evidence="7">
    <location>
        <begin position="240"/>
        <end position="259"/>
    </location>
</feature>
<dbReference type="Gene3D" id="3.40.50.300">
    <property type="entry name" value="P-loop containing nucleotide triphosphate hydrolases"/>
    <property type="match status" value="4"/>
</dbReference>
<dbReference type="SUPFAM" id="SSF52540">
    <property type="entry name" value="P-loop containing nucleoside triphosphate hydrolases"/>
    <property type="match status" value="2"/>
</dbReference>